<proteinExistence type="predicted"/>
<feature type="compositionally biased region" description="Basic and acidic residues" evidence="1">
    <location>
        <begin position="284"/>
        <end position="294"/>
    </location>
</feature>
<gene>
    <name evidence="2" type="ORF">C2857_004175</name>
</gene>
<name>A0A7S9PVM6_EPIFF</name>
<feature type="compositionally biased region" description="Polar residues" evidence="1">
    <location>
        <begin position="112"/>
        <end position="131"/>
    </location>
</feature>
<feature type="region of interest" description="Disordered" evidence="1">
    <location>
        <begin position="380"/>
        <end position="408"/>
    </location>
</feature>
<feature type="compositionally biased region" description="Basic residues" evidence="1">
    <location>
        <begin position="66"/>
        <end position="82"/>
    </location>
</feature>
<sequence length="500" mass="56827">MRQDVSAACDRPIPVEFWLDHVQESIRGDGIADTAGPWRSESRIDESGPAFHLPLQDQDDPVGELRHRHRHRRQTLLVPRKRAPCEPSGDAHTEGFDRKPRRKTRHDRYDTKNNNLGSDGSRNRSETGVTQRASRRSRHRNKLRSRRDVMNNFTSESLCRDNLIMKPREAVSHHPPSEEDACAHARKVADLLFHDFDLGNDDIRGSHLGTTQLDLGNGMDPAFPEILEIPAHHSQPPESYPSVPSPIRQIRTSNRYFTEQSDPGDGGLGTTRAGISSQTNALPHHSDVHSDVHNRSCSGRITLHGPRPMSREHSQQLKDRLEHPSRTARCEPQSLREPLSYLDHLAQDMDIAKSREHTSRGLRLEIPSRSKLFIAEQPLHQPSPKTVPFDGQAQHRKEDVPGSEISRPLKHTLTTLRAQNTASAANTDPCIDLGEGHSLDFGRLRNRSFYRVDRVPLPEDSIRDERRIVPPRRWFRDVDNKGGVDDSLRKRFSWRPGSVT</sequence>
<feature type="region of interest" description="Disordered" evidence="1">
    <location>
        <begin position="30"/>
        <end position="148"/>
    </location>
</feature>
<evidence type="ECO:0000313" key="2">
    <source>
        <dbReference type="EMBL" id="QPH00504.1"/>
    </source>
</evidence>
<organism evidence="2 3">
    <name type="scientific">Epichloe festucae (strain Fl1)</name>
    <dbReference type="NCBI Taxonomy" id="877507"/>
    <lineage>
        <taxon>Eukaryota</taxon>
        <taxon>Fungi</taxon>
        <taxon>Dikarya</taxon>
        <taxon>Ascomycota</taxon>
        <taxon>Pezizomycotina</taxon>
        <taxon>Sordariomycetes</taxon>
        <taxon>Hypocreomycetidae</taxon>
        <taxon>Hypocreales</taxon>
        <taxon>Clavicipitaceae</taxon>
        <taxon>Epichloe</taxon>
    </lineage>
</organism>
<feature type="compositionally biased region" description="Basic and acidic residues" evidence="1">
    <location>
        <begin position="89"/>
        <end position="98"/>
    </location>
</feature>
<feature type="compositionally biased region" description="Basic residues" evidence="1">
    <location>
        <begin position="133"/>
        <end position="145"/>
    </location>
</feature>
<dbReference type="OrthoDB" id="2537141at2759"/>
<dbReference type="AlphaFoldDB" id="A0A7S9PVM6"/>
<evidence type="ECO:0000313" key="3">
    <source>
        <dbReference type="Proteomes" id="UP000594364"/>
    </source>
</evidence>
<accession>A0A7S9PVM6</accession>
<feature type="region of interest" description="Disordered" evidence="1">
    <location>
        <begin position="257"/>
        <end position="328"/>
    </location>
</feature>
<feature type="compositionally biased region" description="Basic and acidic residues" evidence="1">
    <location>
        <begin position="309"/>
        <end position="328"/>
    </location>
</feature>
<evidence type="ECO:0000256" key="1">
    <source>
        <dbReference type="SAM" id="MobiDB-lite"/>
    </source>
</evidence>
<reference evidence="2 3" key="1">
    <citation type="journal article" date="2018" name="PLoS Genet.">
        <title>Repeat elements organise 3D genome structure and mediate transcription in the filamentous fungus Epichloe festucae.</title>
        <authorList>
            <person name="Winter D.J."/>
            <person name="Ganley A.R.D."/>
            <person name="Young C.A."/>
            <person name="Liachko I."/>
            <person name="Schardl C.L."/>
            <person name="Dupont P.Y."/>
            <person name="Berry D."/>
            <person name="Ram A."/>
            <person name="Scott B."/>
            <person name="Cox M.P."/>
        </authorList>
    </citation>
    <scope>NUCLEOTIDE SEQUENCE [LARGE SCALE GENOMIC DNA]</scope>
    <source>
        <strain evidence="2 3">Fl1</strain>
    </source>
</reference>
<dbReference type="Proteomes" id="UP000594364">
    <property type="component" value="Chromosome 3"/>
</dbReference>
<dbReference type="EMBL" id="CP031387">
    <property type="protein sequence ID" value="QPH00504.1"/>
    <property type="molecule type" value="Genomic_DNA"/>
</dbReference>
<keyword evidence="3" id="KW-1185">Reference proteome</keyword>
<protein>
    <submittedName>
        <fullName evidence="2">Uncharacterized protein</fullName>
    </submittedName>
</protein>